<keyword evidence="11 14" id="KW-0460">Magnesium</keyword>
<dbReference type="AlphaFoldDB" id="A0A2K9NVY5"/>
<dbReference type="PANTHER" id="PTHR13697:SF4">
    <property type="entry name" value="ATP-DEPENDENT 6-PHOSPHOFRUCTOKINASE"/>
    <property type="match status" value="1"/>
</dbReference>
<dbReference type="GO" id="GO:0070095">
    <property type="term" value="F:fructose-6-phosphate binding"/>
    <property type="evidence" value="ECO:0007669"/>
    <property type="project" value="TreeGrafter"/>
</dbReference>
<dbReference type="GO" id="GO:0061621">
    <property type="term" value="P:canonical glycolysis"/>
    <property type="evidence" value="ECO:0007669"/>
    <property type="project" value="TreeGrafter"/>
</dbReference>
<evidence type="ECO:0000256" key="10">
    <source>
        <dbReference type="ARBA" id="ARBA00022840"/>
    </source>
</evidence>
<comment type="catalytic activity">
    <reaction evidence="13 14">
        <text>beta-D-fructose 6-phosphate + ATP = beta-D-fructose 1,6-bisphosphate + ADP + H(+)</text>
        <dbReference type="Rhea" id="RHEA:16109"/>
        <dbReference type="ChEBI" id="CHEBI:15378"/>
        <dbReference type="ChEBI" id="CHEBI:30616"/>
        <dbReference type="ChEBI" id="CHEBI:32966"/>
        <dbReference type="ChEBI" id="CHEBI:57634"/>
        <dbReference type="ChEBI" id="CHEBI:456216"/>
        <dbReference type="EC" id="2.7.1.11"/>
    </reaction>
</comment>
<feature type="binding site" description="in other chain" evidence="14">
    <location>
        <begin position="219"/>
        <end position="221"/>
    </location>
    <ligand>
        <name>ADP</name>
        <dbReference type="ChEBI" id="CHEBI:456216"/>
        <note>allosteric activator; ligand shared between dimeric partners</note>
    </ligand>
</feature>
<evidence type="ECO:0000256" key="3">
    <source>
        <dbReference type="ARBA" id="ARBA00004679"/>
    </source>
</evidence>
<keyword evidence="10 14" id="KW-0067">ATP-binding</keyword>
<evidence type="ECO:0000256" key="14">
    <source>
        <dbReference type="HAMAP-Rule" id="MF_00339"/>
    </source>
</evidence>
<dbReference type="HAMAP" id="MF_00339">
    <property type="entry name" value="Phosphofructokinase_I_B1"/>
    <property type="match status" value="1"/>
</dbReference>
<dbReference type="FunFam" id="3.40.50.460:FF:000002">
    <property type="entry name" value="ATP-dependent 6-phosphofructokinase"/>
    <property type="match status" value="1"/>
</dbReference>
<dbReference type="InterPro" id="IPR012828">
    <property type="entry name" value="PFKA_ATP_prok"/>
</dbReference>
<dbReference type="InterPro" id="IPR035966">
    <property type="entry name" value="PKF_sf"/>
</dbReference>
<evidence type="ECO:0000256" key="5">
    <source>
        <dbReference type="ARBA" id="ARBA00022533"/>
    </source>
</evidence>
<dbReference type="GO" id="GO:0046872">
    <property type="term" value="F:metal ion binding"/>
    <property type="evidence" value="ECO:0007669"/>
    <property type="project" value="UniProtKB-KW"/>
</dbReference>
<comment type="function">
    <text evidence="14">Catalyzes the phosphorylation of D-fructose 6-phosphate to fructose 1,6-bisphosphate by ATP, the first committing step of glycolysis.</text>
</comment>
<evidence type="ECO:0000256" key="7">
    <source>
        <dbReference type="ARBA" id="ARBA00022723"/>
    </source>
</evidence>
<feature type="binding site" evidence="14">
    <location>
        <position position="108"/>
    </location>
    <ligand>
        <name>Mg(2+)</name>
        <dbReference type="ChEBI" id="CHEBI:18420"/>
        <note>catalytic</note>
    </ligand>
</feature>
<comment type="cofactor">
    <cofactor evidence="1 14">
        <name>Mg(2+)</name>
        <dbReference type="ChEBI" id="CHEBI:18420"/>
    </cofactor>
</comment>
<keyword evidence="5 14" id="KW-0021">Allosteric enzyme</keyword>
<dbReference type="GO" id="GO:0006002">
    <property type="term" value="P:fructose 6-phosphate metabolic process"/>
    <property type="evidence" value="ECO:0007669"/>
    <property type="project" value="UniProtKB-UniRule"/>
</dbReference>
<comment type="similarity">
    <text evidence="14">Belongs to the phosphofructokinase type A (PFKA) family. ATP-dependent PFK group I subfamily. Prokaryotic clade 'B1' sub-subfamily.</text>
</comment>
<dbReference type="GO" id="GO:0042802">
    <property type="term" value="F:identical protein binding"/>
    <property type="evidence" value="ECO:0007669"/>
    <property type="project" value="TreeGrafter"/>
</dbReference>
<evidence type="ECO:0000256" key="4">
    <source>
        <dbReference type="ARBA" id="ARBA00022490"/>
    </source>
</evidence>
<dbReference type="Gene3D" id="3.40.50.450">
    <property type="match status" value="1"/>
</dbReference>
<dbReference type="KEGG" id="bsto:C0V70_16410"/>
<dbReference type="Gene3D" id="3.40.50.460">
    <property type="entry name" value="Phosphofructokinase domain"/>
    <property type="match status" value="1"/>
</dbReference>
<evidence type="ECO:0000256" key="1">
    <source>
        <dbReference type="ARBA" id="ARBA00001946"/>
    </source>
</evidence>
<dbReference type="RefSeq" id="WP_102244951.1">
    <property type="nucleotide sequence ID" value="NZ_CP025704.1"/>
</dbReference>
<dbReference type="NCBIfam" id="TIGR02482">
    <property type="entry name" value="PFKA_ATP"/>
    <property type="match status" value="1"/>
</dbReference>
<name>A0A2K9NVY5_BACTC</name>
<feature type="binding site" description="in other chain" evidence="14">
    <location>
        <begin position="191"/>
        <end position="193"/>
    </location>
    <ligand>
        <name>ADP</name>
        <dbReference type="ChEBI" id="CHEBI:456216"/>
        <note>allosteric activator; ligand shared between dimeric partners</note>
    </ligand>
</feature>
<comment type="pathway">
    <text evidence="3 14">Carbohydrate degradation; glycolysis; D-glyceraldehyde 3-phosphate and glycerone phosphate from D-glucose: step 3/4.</text>
</comment>
<reference evidence="15 16" key="1">
    <citation type="submission" date="2018-01" db="EMBL/GenBank/DDBJ databases">
        <title>Complete genome sequence of Bacteriovorax stolpii DSM12778.</title>
        <authorList>
            <person name="Tang B."/>
            <person name="Chang J."/>
        </authorList>
    </citation>
    <scope>NUCLEOTIDE SEQUENCE [LARGE SCALE GENOMIC DNA]</scope>
    <source>
        <strain evidence="15 16">DSM 12778</strain>
    </source>
</reference>
<feature type="binding site" description="in other chain" evidence="14">
    <location>
        <position position="160"/>
    </location>
    <ligand>
        <name>ADP</name>
        <dbReference type="ChEBI" id="CHEBI:456216"/>
        <note>allosteric activator; ligand shared between dimeric partners</note>
    </ligand>
</feature>
<feature type="binding site" evidence="14">
    <location>
        <begin position="107"/>
        <end position="110"/>
    </location>
    <ligand>
        <name>ATP</name>
        <dbReference type="ChEBI" id="CHEBI:30616"/>
    </ligand>
</feature>
<feature type="binding site" evidence="14">
    <location>
        <begin position="77"/>
        <end position="78"/>
    </location>
    <ligand>
        <name>ATP</name>
        <dbReference type="ChEBI" id="CHEBI:30616"/>
    </ligand>
</feature>
<dbReference type="SUPFAM" id="SSF53784">
    <property type="entry name" value="Phosphofructokinase"/>
    <property type="match status" value="1"/>
</dbReference>
<keyword evidence="9 14" id="KW-0418">Kinase</keyword>
<dbReference type="FunFam" id="3.40.50.450:FF:000001">
    <property type="entry name" value="ATP-dependent 6-phosphofructokinase"/>
    <property type="match status" value="1"/>
</dbReference>
<dbReference type="PRINTS" id="PR00476">
    <property type="entry name" value="PHFRCTKINASE"/>
</dbReference>
<feature type="binding site" evidence="14">
    <location>
        <begin position="26"/>
        <end position="30"/>
    </location>
    <ligand>
        <name>ADP</name>
        <dbReference type="ChEBI" id="CHEBI:456216"/>
        <note>allosteric activator; ligand shared between dimeric partners</note>
    </ligand>
</feature>
<comment type="subcellular location">
    <subcellularLocation>
        <location evidence="2 14">Cytoplasm</location>
    </subcellularLocation>
</comment>
<evidence type="ECO:0000256" key="11">
    <source>
        <dbReference type="ARBA" id="ARBA00022842"/>
    </source>
</evidence>
<accession>A0A2K9NVY5</accession>
<feature type="binding site" description="in other chain" evidence="14">
    <location>
        <position position="217"/>
    </location>
    <ligand>
        <name>ADP</name>
        <dbReference type="ChEBI" id="CHEBI:456216"/>
        <note>allosteric activator; ligand shared between dimeric partners</note>
    </ligand>
</feature>
<comment type="activity regulation">
    <text evidence="14">Allosterically activated by ADP and other diphosphonucleosides, and allosterically inhibited by phosphoenolpyruvate.</text>
</comment>
<dbReference type="EMBL" id="CP025704">
    <property type="protein sequence ID" value="AUN99660.1"/>
    <property type="molecule type" value="Genomic_DNA"/>
</dbReference>
<dbReference type="GO" id="GO:0005945">
    <property type="term" value="C:6-phosphofructokinase complex"/>
    <property type="evidence" value="ECO:0007669"/>
    <property type="project" value="TreeGrafter"/>
</dbReference>
<evidence type="ECO:0000256" key="8">
    <source>
        <dbReference type="ARBA" id="ARBA00022741"/>
    </source>
</evidence>
<dbReference type="PANTHER" id="PTHR13697">
    <property type="entry name" value="PHOSPHOFRUCTOKINASE"/>
    <property type="match status" value="1"/>
</dbReference>
<feature type="binding site" description="in other chain" evidence="14">
    <location>
        <begin position="175"/>
        <end position="177"/>
    </location>
    <ligand>
        <name>substrate</name>
        <note>ligand shared between dimeric partners</note>
    </ligand>
</feature>
<dbReference type="InterPro" id="IPR012003">
    <property type="entry name" value="ATP_PFK_prok-type"/>
</dbReference>
<organism evidence="15 16">
    <name type="scientific">Bacteriovorax stolpii</name>
    <name type="common">Bdellovibrio stolpii</name>
    <dbReference type="NCBI Taxonomy" id="960"/>
    <lineage>
        <taxon>Bacteria</taxon>
        <taxon>Pseudomonadati</taxon>
        <taxon>Bdellovibrionota</taxon>
        <taxon>Bacteriovoracia</taxon>
        <taxon>Bacteriovoracales</taxon>
        <taxon>Bacteriovoracaceae</taxon>
        <taxon>Bacteriovorax</taxon>
    </lineage>
</organism>
<keyword evidence="12 14" id="KW-0324">Glycolysis</keyword>
<feature type="binding site" evidence="14">
    <location>
        <position position="16"/>
    </location>
    <ligand>
        <name>ATP</name>
        <dbReference type="ChEBI" id="CHEBI:30616"/>
    </ligand>
</feature>
<gene>
    <name evidence="14 15" type="primary">pfkA</name>
    <name evidence="15" type="ORF">C0V70_16410</name>
</gene>
<feature type="binding site" description="in other chain" evidence="14">
    <location>
        <begin position="257"/>
        <end position="260"/>
    </location>
    <ligand>
        <name>substrate</name>
        <note>ligand shared between dimeric partners</note>
    </ligand>
</feature>
<dbReference type="InterPro" id="IPR000023">
    <property type="entry name" value="Phosphofructokinase_dom"/>
</dbReference>
<sequence>MSKSSIKNIGVLCSGGDSPGMNCAIRAVVRTAIGEGLGVYGIQKGYEGLLENNIRELNVSSVGNILQHGGTILQTSRSKEFRTPEGRKKAADILKKRQIDALIVIGGDGSFNGAMALHQEHGIVVVGIPGTIDNDISGTDYTIGFDTAVQNAVEAVDKIRDTANSHARTFIVEVMGRKSPAIALKVGICTGAENVVLPTATIDYQKIAGDIDRGIKRGKTSSIIIAAEGEEAGIGYTIQKNLKDQFHLDAHVCILGHIQRGGNPTPTDRLIASQMGHSAVKAITSGQNASATVYVNGKVSLAPLADCLRKKNEFDVSEVELLTSLSI</sequence>
<evidence type="ECO:0000313" key="16">
    <source>
        <dbReference type="Proteomes" id="UP000235584"/>
    </source>
</evidence>
<evidence type="ECO:0000256" key="12">
    <source>
        <dbReference type="ARBA" id="ARBA00023152"/>
    </source>
</evidence>
<dbReference type="EC" id="2.7.1.11" evidence="14"/>
<dbReference type="OrthoDB" id="5289342at2"/>
<comment type="caution">
    <text evidence="14">Lacks conserved residue(s) required for the propagation of feature annotation.</text>
</comment>
<evidence type="ECO:0000256" key="13">
    <source>
        <dbReference type="ARBA" id="ARBA00048070"/>
    </source>
</evidence>
<feature type="binding site" description="in other chain" evidence="14">
    <location>
        <begin position="131"/>
        <end position="133"/>
    </location>
    <ligand>
        <name>substrate</name>
        <note>ligand shared between dimeric partners</note>
    </ligand>
</feature>
<dbReference type="Proteomes" id="UP000235584">
    <property type="component" value="Chromosome"/>
</dbReference>
<protein>
    <recommendedName>
        <fullName evidence="14">ATP-dependent 6-phosphofructokinase</fullName>
        <shortName evidence="14">ATP-PFK</shortName>
        <shortName evidence="14">Phosphofructokinase</shortName>
        <ecNumber evidence="14">2.7.1.11</ecNumber>
    </recommendedName>
    <alternativeName>
        <fullName evidence="14">Phosphohexokinase</fullName>
    </alternativeName>
</protein>
<dbReference type="GO" id="GO:0016208">
    <property type="term" value="F:AMP binding"/>
    <property type="evidence" value="ECO:0007669"/>
    <property type="project" value="TreeGrafter"/>
</dbReference>
<dbReference type="PIRSF" id="PIRSF000532">
    <property type="entry name" value="ATP_PFK_prok"/>
    <property type="match status" value="1"/>
</dbReference>
<keyword evidence="16" id="KW-1185">Reference proteome</keyword>
<dbReference type="GO" id="GO:0048029">
    <property type="term" value="F:monosaccharide binding"/>
    <property type="evidence" value="ECO:0007669"/>
    <property type="project" value="TreeGrafter"/>
</dbReference>
<evidence type="ECO:0000256" key="2">
    <source>
        <dbReference type="ARBA" id="ARBA00004496"/>
    </source>
</evidence>
<keyword evidence="8 14" id="KW-0547">Nucleotide-binding</keyword>
<evidence type="ECO:0000256" key="6">
    <source>
        <dbReference type="ARBA" id="ARBA00022679"/>
    </source>
</evidence>
<dbReference type="GO" id="GO:0030388">
    <property type="term" value="P:fructose 1,6-bisphosphate metabolic process"/>
    <property type="evidence" value="ECO:0007669"/>
    <property type="project" value="TreeGrafter"/>
</dbReference>
<dbReference type="NCBIfam" id="NF002872">
    <property type="entry name" value="PRK03202.1"/>
    <property type="match status" value="1"/>
</dbReference>
<dbReference type="GO" id="GO:0003872">
    <property type="term" value="F:6-phosphofructokinase activity"/>
    <property type="evidence" value="ECO:0007669"/>
    <property type="project" value="UniProtKB-UniRule"/>
</dbReference>
<evidence type="ECO:0000313" key="15">
    <source>
        <dbReference type="EMBL" id="AUN99660.1"/>
    </source>
</evidence>
<keyword evidence="7 14" id="KW-0479">Metal-binding</keyword>
<feature type="binding site" description="in other chain" evidence="14">
    <location>
        <position position="228"/>
    </location>
    <ligand>
        <name>substrate</name>
        <note>ligand shared between dimeric partners</note>
    </ligand>
</feature>
<feature type="active site" description="Proton acceptor" evidence="14">
    <location>
        <position position="133"/>
    </location>
</feature>
<dbReference type="InterPro" id="IPR022953">
    <property type="entry name" value="ATP_PFK"/>
</dbReference>
<comment type="subunit">
    <text evidence="14">Homotetramer.</text>
</comment>
<keyword evidence="6 14" id="KW-0808">Transferase</keyword>
<dbReference type="GO" id="GO:0005524">
    <property type="term" value="F:ATP binding"/>
    <property type="evidence" value="ECO:0007669"/>
    <property type="project" value="UniProtKB-UniRule"/>
</dbReference>
<feature type="binding site" evidence="14">
    <location>
        <position position="168"/>
    </location>
    <ligand>
        <name>substrate</name>
        <note>ligand shared between dimeric partners</note>
    </ligand>
</feature>
<proteinExistence type="inferred from homology"/>
<evidence type="ECO:0000256" key="9">
    <source>
        <dbReference type="ARBA" id="ARBA00022777"/>
    </source>
</evidence>
<dbReference type="Pfam" id="PF00365">
    <property type="entry name" value="PFK"/>
    <property type="match status" value="1"/>
</dbReference>
<keyword evidence="4 14" id="KW-0963">Cytoplasm</keyword>
<dbReference type="UniPathway" id="UPA00109">
    <property type="reaction ID" value="UER00182"/>
</dbReference>